<evidence type="ECO:0000313" key="5">
    <source>
        <dbReference type="Proteomes" id="UP000015453"/>
    </source>
</evidence>
<dbReference type="InterPro" id="IPR001680">
    <property type="entry name" value="WD40_rpt"/>
</dbReference>
<reference evidence="4 5" key="1">
    <citation type="journal article" date="2013" name="BMC Genomics">
        <title>The miniature genome of a carnivorous plant Genlisea aurea contains a low number of genes and short non-coding sequences.</title>
        <authorList>
            <person name="Leushkin E.V."/>
            <person name="Sutormin R.A."/>
            <person name="Nabieva E.R."/>
            <person name="Penin A.A."/>
            <person name="Kondrashov A.S."/>
            <person name="Logacheva M.D."/>
        </authorList>
    </citation>
    <scope>NUCLEOTIDE SEQUENCE [LARGE SCALE GENOMIC DNA]</scope>
</reference>
<feature type="domain" description="Small-subunit processome Utp12" evidence="3">
    <location>
        <begin position="475"/>
        <end position="560"/>
    </location>
</feature>
<dbReference type="PROSITE" id="PS50294">
    <property type="entry name" value="WD_REPEATS_REGION"/>
    <property type="match status" value="1"/>
</dbReference>
<keyword evidence="5" id="KW-1185">Reference proteome</keyword>
<sequence length="610" mass="66911">MAASHIRDVLASFSPSLDLFAICIGDGRIKIWDTAKGQLQTELSDITSADATNKLGQAESGRLSMDYKCMKWLSLDKKKKRKLLSSLLVLGTGGGDVLAFDVNSGQLKWRVNDCHLGGVTAVSFNAIASHVYTAGADGVVCIIDSFSGTTLNKFNATSKAISALAVSPDGKTIAAAASQLRIFNSSKQTKLQKFSGHTGPVRCMVFSDDCKYVFSSASSERSVAVWKIDGSKNRQVSALLAMEHPAVFLDSKCSEDGDSDAVSVLAISEIGVGYFWHGDSIDALQNCKPSKIYVPLDDENLKKHRGVPPCLFWAKLQNRFEPETAPMLLVHGLLIKPTFEKVVVRLGADVTLNYHDDGILLPFSQSVRSKKTSDISKKGKSLPLCGFTVTALDRSNMGGALLPVPKLSNLNDARSEDTAMEIHADKCELASATFSVEERLRSLGILKTNDESVFSTLNSKSFKGVNLDVNAPRIKMKETISSMEPSDVLNLFRALVKAWEKRSHKAENVLPWIYSILVYHRYYIKLEDPKLILSLNKFAKSRCSSINSLLQLSGRLQLLLAQIDKGSKHESLPSLREDEGDEFEEDEDEEEEEDVYGVDDDSQTSSDDDD</sequence>
<organism evidence="4 5">
    <name type="scientific">Genlisea aurea</name>
    <dbReference type="NCBI Taxonomy" id="192259"/>
    <lineage>
        <taxon>Eukaryota</taxon>
        <taxon>Viridiplantae</taxon>
        <taxon>Streptophyta</taxon>
        <taxon>Embryophyta</taxon>
        <taxon>Tracheophyta</taxon>
        <taxon>Spermatophyta</taxon>
        <taxon>Magnoliopsida</taxon>
        <taxon>eudicotyledons</taxon>
        <taxon>Gunneridae</taxon>
        <taxon>Pentapetalae</taxon>
        <taxon>asterids</taxon>
        <taxon>lamiids</taxon>
        <taxon>Lamiales</taxon>
        <taxon>Lentibulariaceae</taxon>
        <taxon>Genlisea</taxon>
    </lineage>
</organism>
<dbReference type="InterPro" id="IPR036322">
    <property type="entry name" value="WD40_repeat_dom_sf"/>
</dbReference>
<evidence type="ECO:0000259" key="3">
    <source>
        <dbReference type="Pfam" id="PF04003"/>
    </source>
</evidence>
<feature type="region of interest" description="Disordered" evidence="2">
    <location>
        <begin position="566"/>
        <end position="610"/>
    </location>
</feature>
<dbReference type="AlphaFoldDB" id="S8E283"/>
<evidence type="ECO:0000256" key="1">
    <source>
        <dbReference type="PROSITE-ProRule" id="PRU00221"/>
    </source>
</evidence>
<dbReference type="Pfam" id="PF00400">
    <property type="entry name" value="WD40"/>
    <property type="match status" value="3"/>
</dbReference>
<dbReference type="Proteomes" id="UP000015453">
    <property type="component" value="Unassembled WGS sequence"/>
</dbReference>
<gene>
    <name evidence="4" type="ORF">M569_04959</name>
</gene>
<feature type="repeat" description="WD" evidence="1">
    <location>
        <begin position="194"/>
        <end position="236"/>
    </location>
</feature>
<evidence type="ECO:0000313" key="4">
    <source>
        <dbReference type="EMBL" id="EPS69803.1"/>
    </source>
</evidence>
<comment type="caution">
    <text evidence="4">The sequence shown here is derived from an EMBL/GenBank/DDBJ whole genome shotgun (WGS) entry which is preliminary data.</text>
</comment>
<dbReference type="OrthoDB" id="30195at2759"/>
<proteinExistence type="predicted"/>
<dbReference type="InterPro" id="IPR007148">
    <property type="entry name" value="SSU_processome_Utp12"/>
</dbReference>
<dbReference type="Gene3D" id="2.130.10.10">
    <property type="entry name" value="YVTN repeat-like/Quinoprotein amine dehydrogenase"/>
    <property type="match status" value="2"/>
</dbReference>
<name>S8E283_9LAMI</name>
<dbReference type="InterPro" id="IPR015943">
    <property type="entry name" value="WD40/YVTN_repeat-like_dom_sf"/>
</dbReference>
<feature type="compositionally biased region" description="Basic and acidic residues" evidence="2">
    <location>
        <begin position="566"/>
        <end position="577"/>
    </location>
</feature>
<accession>S8E283</accession>
<protein>
    <recommendedName>
        <fullName evidence="3">Small-subunit processome Utp12 domain-containing protein</fullName>
    </recommendedName>
</protein>
<dbReference type="PANTHER" id="PTHR45290:SF1">
    <property type="entry name" value="OS03G0300300 PROTEIN"/>
    <property type="match status" value="1"/>
</dbReference>
<dbReference type="EMBL" id="AUSU01001950">
    <property type="protein sequence ID" value="EPS69803.1"/>
    <property type="molecule type" value="Genomic_DNA"/>
</dbReference>
<dbReference type="SUPFAM" id="SSF50978">
    <property type="entry name" value="WD40 repeat-like"/>
    <property type="match status" value="1"/>
</dbReference>
<keyword evidence="1" id="KW-0853">WD repeat</keyword>
<dbReference type="SMART" id="SM00320">
    <property type="entry name" value="WD40"/>
    <property type="match status" value="4"/>
</dbReference>
<dbReference type="PROSITE" id="PS50082">
    <property type="entry name" value="WD_REPEATS_2"/>
    <property type="match status" value="1"/>
</dbReference>
<dbReference type="PANTHER" id="PTHR45290">
    <property type="entry name" value="OS03G0300300 PROTEIN"/>
    <property type="match status" value="1"/>
</dbReference>
<feature type="non-terminal residue" evidence="4">
    <location>
        <position position="610"/>
    </location>
</feature>
<dbReference type="Pfam" id="PF04003">
    <property type="entry name" value="Utp12"/>
    <property type="match status" value="1"/>
</dbReference>
<feature type="compositionally biased region" description="Acidic residues" evidence="2">
    <location>
        <begin position="578"/>
        <end position="610"/>
    </location>
</feature>
<evidence type="ECO:0000256" key="2">
    <source>
        <dbReference type="SAM" id="MobiDB-lite"/>
    </source>
</evidence>